<feature type="region of interest" description="Disordered" evidence="1">
    <location>
        <begin position="1"/>
        <end position="30"/>
    </location>
</feature>
<protein>
    <recommendedName>
        <fullName evidence="4">DDH domain-containing protein</fullName>
    </recommendedName>
</protein>
<dbReference type="Proteomes" id="UP000826014">
    <property type="component" value="Chromosome"/>
</dbReference>
<keyword evidence="3" id="KW-1185">Reference proteome</keyword>
<dbReference type="InterPro" id="IPR038763">
    <property type="entry name" value="DHH_sf"/>
</dbReference>
<evidence type="ECO:0008006" key="4">
    <source>
        <dbReference type="Google" id="ProtNLM"/>
    </source>
</evidence>
<gene>
    <name evidence="2" type="ORF">RHABOEDO_001618</name>
</gene>
<dbReference type="SUPFAM" id="SSF64182">
    <property type="entry name" value="DHH phosphoesterases"/>
    <property type="match status" value="1"/>
</dbReference>
<evidence type="ECO:0000256" key="1">
    <source>
        <dbReference type="SAM" id="MobiDB-lite"/>
    </source>
</evidence>
<organism evidence="2 3">
    <name type="scientific">Candidatus Rhabdochlamydia oedothoracis</name>
    <dbReference type="NCBI Taxonomy" id="2720720"/>
    <lineage>
        <taxon>Bacteria</taxon>
        <taxon>Pseudomonadati</taxon>
        <taxon>Chlamydiota</taxon>
        <taxon>Chlamydiia</taxon>
        <taxon>Parachlamydiales</taxon>
        <taxon>Candidatus Rhabdochlamydiaceae</taxon>
        <taxon>Candidatus Rhabdochlamydia</taxon>
    </lineage>
</organism>
<sequence>MKKKSDSKSLIRSKSKKSEQQYLGDFANSPKKFDQLGTILRKFRSAEFQKLNDRKKSERINSTLYELIHKEETPCFLLPAVLDYIEAINALTLLDNYAFFHFELWLNQFSGISIHENYGLRAKIAGKWIPREEYQSFFPIGMNRVYEGSHFVTAHGSPDLDTAIASFWGWVDAFAARVGNGLHIWNVPGGPPSFQVEIDVLFDQMLGKKAFVHLAKHRTTLALSGIDLVTQNSLTRQLTTESISLFDHEHRPHAIVLVDEQGYYLGDWRHYDVEGVRQVIILLNNCLRWFENDLHVKLVSLFAKKDLSLKDLPKFINAVLMTKIEDCQTAREFTEGQKKHARAYLHKVLGVKKGLSCTFQEFAEAMKTHDLLEFAQFLELIASLNKSSLFDASGFLIENRPRIFLALEKMIKSLDRSIQSIRAFMERLDVALNIKIHVFGYVPQHVNYRAEVEEIRSKMNNYPYLTVTMADSNGKVIPLGVIYASDLHKNILGTVSLRDFCNREETKIPAYFEVISVIDHHKSNLQTLSAPLAVIADAQSCNVLCAELSFAINDKYGTGGINLQQIKSQIKEKSSSLYSASDRRILQRLLQKENACEQKNTYFIDSTREIIEYFHFLYAIFEDTDLLTKVSRRDIECVASLINRLKSLILKEEVEVIIFDDIYTEENFVSLATKRILQNRDVYSIYYKIYKAKEENVEKNVRLCIKGKPSSIFVDTKEQNGCARVGQTKIFTRNYPSFSKHVATLQEQWYKMLFDYWSDHPEVDLHLQMISTIAGADNLFSGKETKDSHLDELWIWIPFTEQSIEHLKSFLNAFRSCPALIKWDLAVCFYGDTAKAYEQIFAESFFLITKKEINNKGSLPIAVLKFPAGSINSRKAMVSPCLPRLIE</sequence>
<proteinExistence type="predicted"/>
<dbReference type="RefSeq" id="WP_215216641.1">
    <property type="nucleotide sequence ID" value="NZ_CP075587.1"/>
</dbReference>
<evidence type="ECO:0000313" key="3">
    <source>
        <dbReference type="Proteomes" id="UP000826014"/>
    </source>
</evidence>
<dbReference type="EMBL" id="CP075587">
    <property type="protein sequence ID" value="QYF49305.1"/>
    <property type="molecule type" value="Genomic_DNA"/>
</dbReference>
<name>A0ABX8V242_9BACT</name>
<evidence type="ECO:0000313" key="2">
    <source>
        <dbReference type="EMBL" id="QYF49305.1"/>
    </source>
</evidence>
<accession>A0ABX8V242</accession>
<reference evidence="2 3" key="1">
    <citation type="journal article" date="2022" name="bioRxiv">
        <title>Ecology and evolution of chlamydial symbionts of arthropods.</title>
        <authorList>
            <person name="Halter T."/>
            <person name="Koestlbacher S."/>
            <person name="Collingro A."/>
            <person name="Sixt B.S."/>
            <person name="Toenshoff E.R."/>
            <person name="Hendrickx F."/>
            <person name="Kostanjsek R."/>
            <person name="Horn M."/>
        </authorList>
    </citation>
    <scope>NUCLEOTIDE SEQUENCE [LARGE SCALE GENOMIC DNA]</scope>
    <source>
        <strain evidence="2">W744xW776</strain>
    </source>
</reference>